<proteinExistence type="predicted"/>
<feature type="compositionally biased region" description="Gly residues" evidence="7">
    <location>
        <begin position="168"/>
        <end position="185"/>
    </location>
</feature>
<gene>
    <name evidence="9" type="ORF">PX52LOC_07363</name>
</gene>
<dbReference type="NCBIfam" id="TIGR03345">
    <property type="entry name" value="VI_ClpV1"/>
    <property type="match status" value="1"/>
</dbReference>
<dbReference type="PANTHER" id="PTHR11638:SF184">
    <property type="entry name" value="ATPASE WITH CHAPERONE ACTIVITY"/>
    <property type="match status" value="1"/>
</dbReference>
<dbReference type="GO" id="GO:0034605">
    <property type="term" value="P:cellular response to heat"/>
    <property type="evidence" value="ECO:0007669"/>
    <property type="project" value="TreeGrafter"/>
</dbReference>
<keyword evidence="1 5" id="KW-0677">Repeat</keyword>
<evidence type="ECO:0000256" key="3">
    <source>
        <dbReference type="ARBA" id="ARBA00022840"/>
    </source>
</evidence>
<dbReference type="Gene3D" id="3.40.50.300">
    <property type="entry name" value="P-loop containing nucleotide triphosphate hydrolases"/>
    <property type="match status" value="3"/>
</dbReference>
<dbReference type="InterPro" id="IPR001270">
    <property type="entry name" value="ClpA/B"/>
</dbReference>
<dbReference type="OrthoDB" id="9803641at2"/>
<protein>
    <submittedName>
        <fullName evidence="9">Type VI secretion system ATPase TssH</fullName>
    </submittedName>
</protein>
<dbReference type="KEGG" id="lrs:PX52LOC_07363"/>
<dbReference type="InterPro" id="IPR017729">
    <property type="entry name" value="ATPase_T6SS_ClpV1"/>
</dbReference>
<keyword evidence="4" id="KW-0143">Chaperone</keyword>
<dbReference type="Pfam" id="PF17871">
    <property type="entry name" value="AAA_lid_9"/>
    <property type="match status" value="1"/>
</dbReference>
<dbReference type="SMART" id="SM01086">
    <property type="entry name" value="ClpB_D2-small"/>
    <property type="match status" value="1"/>
</dbReference>
<feature type="coiled-coil region" evidence="6">
    <location>
        <begin position="440"/>
        <end position="491"/>
    </location>
</feature>
<evidence type="ECO:0000256" key="6">
    <source>
        <dbReference type="SAM" id="Coils"/>
    </source>
</evidence>
<keyword evidence="6" id="KW-0175">Coiled coil</keyword>
<dbReference type="EMBL" id="CP042425">
    <property type="protein sequence ID" value="QEL20271.1"/>
    <property type="molecule type" value="Genomic_DNA"/>
</dbReference>
<dbReference type="InterPro" id="IPR003593">
    <property type="entry name" value="AAA+_ATPase"/>
</dbReference>
<dbReference type="GO" id="GO:0005737">
    <property type="term" value="C:cytoplasm"/>
    <property type="evidence" value="ECO:0007669"/>
    <property type="project" value="TreeGrafter"/>
</dbReference>
<dbReference type="Gene3D" id="1.10.8.60">
    <property type="match status" value="1"/>
</dbReference>
<accession>A0A5C1AM25</accession>
<dbReference type="CDD" id="cd00009">
    <property type="entry name" value="AAA"/>
    <property type="match status" value="1"/>
</dbReference>
<dbReference type="InterPro" id="IPR003959">
    <property type="entry name" value="ATPase_AAA_core"/>
</dbReference>
<dbReference type="RefSeq" id="WP_149114586.1">
    <property type="nucleotide sequence ID" value="NZ_CP042425.1"/>
</dbReference>
<evidence type="ECO:0000313" key="10">
    <source>
        <dbReference type="Proteomes" id="UP000324974"/>
    </source>
</evidence>
<dbReference type="InterPro" id="IPR036628">
    <property type="entry name" value="Clp_N_dom_sf"/>
</dbReference>
<dbReference type="Pfam" id="PF02861">
    <property type="entry name" value="Clp_N"/>
    <property type="match status" value="1"/>
</dbReference>
<dbReference type="Pfam" id="PF00004">
    <property type="entry name" value="AAA"/>
    <property type="match status" value="1"/>
</dbReference>
<dbReference type="Pfam" id="PF10431">
    <property type="entry name" value="ClpB_D2-small"/>
    <property type="match status" value="1"/>
</dbReference>
<dbReference type="PROSITE" id="PS00870">
    <property type="entry name" value="CLPAB_1"/>
    <property type="match status" value="1"/>
</dbReference>
<keyword evidence="10" id="KW-1185">Reference proteome</keyword>
<dbReference type="InterPro" id="IPR019489">
    <property type="entry name" value="Clp_ATPase_C"/>
</dbReference>
<dbReference type="InterPro" id="IPR041546">
    <property type="entry name" value="ClpA/ClpB_AAA_lid"/>
</dbReference>
<feature type="domain" description="Clp R" evidence="8">
    <location>
        <begin position="10"/>
        <end position="152"/>
    </location>
</feature>
<evidence type="ECO:0000256" key="2">
    <source>
        <dbReference type="ARBA" id="ARBA00022741"/>
    </source>
</evidence>
<organism evidence="9 10">
    <name type="scientific">Limnoglobus roseus</name>
    <dbReference type="NCBI Taxonomy" id="2598579"/>
    <lineage>
        <taxon>Bacteria</taxon>
        <taxon>Pseudomonadati</taxon>
        <taxon>Planctomycetota</taxon>
        <taxon>Planctomycetia</taxon>
        <taxon>Gemmatales</taxon>
        <taxon>Gemmataceae</taxon>
        <taxon>Limnoglobus</taxon>
    </lineage>
</organism>
<dbReference type="GO" id="GO:0005524">
    <property type="term" value="F:ATP binding"/>
    <property type="evidence" value="ECO:0007669"/>
    <property type="project" value="UniProtKB-KW"/>
</dbReference>
<keyword evidence="3" id="KW-0067">ATP-binding</keyword>
<dbReference type="PRINTS" id="PR00300">
    <property type="entry name" value="CLPPROTEASEA"/>
</dbReference>
<dbReference type="InterPro" id="IPR018368">
    <property type="entry name" value="ClpA/B_CS1"/>
</dbReference>
<evidence type="ECO:0000313" key="9">
    <source>
        <dbReference type="EMBL" id="QEL20271.1"/>
    </source>
</evidence>
<dbReference type="InterPro" id="IPR027417">
    <property type="entry name" value="P-loop_NTPase"/>
</dbReference>
<feature type="region of interest" description="Disordered" evidence="7">
    <location>
        <begin position="160"/>
        <end position="187"/>
    </location>
</feature>
<dbReference type="GO" id="GO:0016887">
    <property type="term" value="F:ATP hydrolysis activity"/>
    <property type="evidence" value="ECO:0007669"/>
    <property type="project" value="InterPro"/>
</dbReference>
<dbReference type="SUPFAM" id="SSF52540">
    <property type="entry name" value="P-loop containing nucleoside triphosphate hydrolases"/>
    <property type="match status" value="2"/>
</dbReference>
<dbReference type="SMART" id="SM00382">
    <property type="entry name" value="AAA"/>
    <property type="match status" value="2"/>
</dbReference>
<dbReference type="PANTHER" id="PTHR11638">
    <property type="entry name" value="ATP-DEPENDENT CLP PROTEASE"/>
    <property type="match status" value="1"/>
</dbReference>
<evidence type="ECO:0000256" key="1">
    <source>
        <dbReference type="ARBA" id="ARBA00022737"/>
    </source>
</evidence>
<evidence type="ECO:0000256" key="4">
    <source>
        <dbReference type="ARBA" id="ARBA00023186"/>
    </source>
</evidence>
<dbReference type="CDD" id="cd19499">
    <property type="entry name" value="RecA-like_ClpB_Hsp104-like"/>
    <property type="match status" value="1"/>
</dbReference>
<dbReference type="InterPro" id="IPR004176">
    <property type="entry name" value="Clp_R_N"/>
</dbReference>
<sequence>MAVSNPRLLFDKLNLVCRKAIESAAGLTLSRTHFEVEIEHWLVKLLEQPNTDIPLLLKQYNADFPAIRKELDNALNRFKTGNSRSPSLSTDILNLIREAWVVASVECGSGAVRSGHLLAALLSDDKLKQWISRSSLSLVRINGEQLMKDLKTLLAKIPSDELESAPPSGGGGDAAGDGSPAGGKSQGALDQFTVNLTERAKQGKIDPVVGRDPEIRQVIDILTRRRQNNPILTGEAGVGKTAVVEGLALRIAAGDVPPPLKPVILRTLDLGLLQAGAGVKGEFENRLKNVIEEVKSSPQPIILFIDEAHTLIGAGGQAGQGDAANLLKPALARGELRTVAATTYAEYKKYFETDAALKRRFQQVKVDEPDEAKAIRMLRGLTKMLEKHHGVRILDEAISGAVKLSVRYMPDRQLPDKSISLLDTVCARVNLSQSATPPAVEDVNREIEHLQVEINFLEREGKVSAGNPERLSELKQRKQISEELKVKLDEQLKKESEVVTKIRDLRAKLEKDLAPDAPADAFEKDREALLTLTSELQTIQGEKPLVYPVVDSQAVAEVLSGLTGIPLGKMVRDEMKTVLSLGDKLGERVVGQNHALEAIAQRIRTARADLGDPRRPLGVFLLVGPSGVGKTETALALADLLYGGDRNMVIVNMSEYKEAHKVSRLVGTSKGYVGYGEGGVLTNAVKNRPYSVVLLDEVEKAHESVQEIFYQVFDKGVLQNDDGDDVNFKNTIILLTANVGTDTIMKACSGKKLPPQEELEEILRPDLLKAFKPALLGRMKVVPYFPLREDVLKQIIHLKLKDIGSRLKENHKATFEYTPAVVETVAERCTEVESGARNVDHILTGTLLPKLSQEVLVRMADGKPVRTAKIDVDAESQFTYTVE</sequence>
<evidence type="ECO:0000259" key="8">
    <source>
        <dbReference type="PROSITE" id="PS51903"/>
    </source>
</evidence>
<evidence type="ECO:0000256" key="5">
    <source>
        <dbReference type="PROSITE-ProRule" id="PRU01251"/>
    </source>
</evidence>
<reference evidence="10" key="1">
    <citation type="submission" date="2019-08" db="EMBL/GenBank/DDBJ databases">
        <title>Limnoglobus roseus gen. nov., sp. nov., a novel freshwater planctomycete with a giant genome from the family Gemmataceae.</title>
        <authorList>
            <person name="Kulichevskaya I.S."/>
            <person name="Naumoff D.G."/>
            <person name="Miroshnikov K."/>
            <person name="Ivanova A."/>
            <person name="Philippov D.A."/>
            <person name="Hakobyan A."/>
            <person name="Rijpstra I.C."/>
            <person name="Sinninghe Damste J.S."/>
            <person name="Liesack W."/>
            <person name="Dedysh S.N."/>
        </authorList>
    </citation>
    <scope>NUCLEOTIDE SEQUENCE [LARGE SCALE GENOMIC DNA]</scope>
    <source>
        <strain evidence="10">PX52</strain>
    </source>
</reference>
<evidence type="ECO:0000256" key="7">
    <source>
        <dbReference type="SAM" id="MobiDB-lite"/>
    </source>
</evidence>
<keyword evidence="2" id="KW-0547">Nucleotide-binding</keyword>
<dbReference type="Proteomes" id="UP000324974">
    <property type="component" value="Chromosome"/>
</dbReference>
<dbReference type="AlphaFoldDB" id="A0A5C1AM25"/>
<name>A0A5C1AM25_9BACT</name>
<dbReference type="PROSITE" id="PS51903">
    <property type="entry name" value="CLP_R"/>
    <property type="match status" value="1"/>
</dbReference>
<dbReference type="SUPFAM" id="SSF81923">
    <property type="entry name" value="Double Clp-N motif"/>
    <property type="match status" value="1"/>
</dbReference>
<dbReference type="InterPro" id="IPR050130">
    <property type="entry name" value="ClpA_ClpB"/>
</dbReference>
<dbReference type="Pfam" id="PF07724">
    <property type="entry name" value="AAA_2"/>
    <property type="match status" value="1"/>
</dbReference>
<dbReference type="Gene3D" id="1.10.1780.10">
    <property type="entry name" value="Clp, N-terminal domain"/>
    <property type="match status" value="1"/>
</dbReference>